<feature type="compositionally biased region" description="Low complexity" evidence="1">
    <location>
        <begin position="1"/>
        <end position="17"/>
    </location>
</feature>
<reference evidence="2" key="1">
    <citation type="submission" date="2022-07" db="EMBL/GenBank/DDBJ databases">
        <title>Genome Sequence of Physisporinus lineatus.</title>
        <authorList>
            <person name="Buettner E."/>
        </authorList>
    </citation>
    <scope>NUCLEOTIDE SEQUENCE</scope>
    <source>
        <strain evidence="2">VT162</strain>
    </source>
</reference>
<gene>
    <name evidence="2" type="ORF">NLI96_g8131</name>
</gene>
<feature type="compositionally biased region" description="Polar residues" evidence="1">
    <location>
        <begin position="70"/>
        <end position="81"/>
    </location>
</feature>
<comment type="caution">
    <text evidence="2">The sequence shown here is derived from an EMBL/GenBank/DDBJ whole genome shotgun (WGS) entry which is preliminary data.</text>
</comment>
<protein>
    <submittedName>
        <fullName evidence="2">Uncharacterized protein</fullName>
    </submittedName>
</protein>
<feature type="compositionally biased region" description="Low complexity" evidence="1">
    <location>
        <begin position="52"/>
        <end position="64"/>
    </location>
</feature>
<dbReference type="EMBL" id="JANAWD010000357">
    <property type="protein sequence ID" value="KAJ3480760.1"/>
    <property type="molecule type" value="Genomic_DNA"/>
</dbReference>
<proteinExistence type="predicted"/>
<dbReference type="AlphaFoldDB" id="A0AAD5UXX4"/>
<sequence>MFSSSNPSSSSLLSVASTTPLNPSSKSQKDYLSAFGALQSSYGFCGAAPTVSRPHSSKSTSRSSRFAEPSKSTPDTHTSSKNFEEAFGKLVSSYGFASPVKSGKPKTR</sequence>
<evidence type="ECO:0000313" key="3">
    <source>
        <dbReference type="Proteomes" id="UP001212997"/>
    </source>
</evidence>
<evidence type="ECO:0000256" key="1">
    <source>
        <dbReference type="SAM" id="MobiDB-lite"/>
    </source>
</evidence>
<feature type="region of interest" description="Disordered" evidence="1">
    <location>
        <begin position="49"/>
        <end position="81"/>
    </location>
</feature>
<keyword evidence="3" id="KW-1185">Reference proteome</keyword>
<feature type="region of interest" description="Disordered" evidence="1">
    <location>
        <begin position="1"/>
        <end position="28"/>
    </location>
</feature>
<accession>A0AAD5UXX4</accession>
<dbReference type="Proteomes" id="UP001212997">
    <property type="component" value="Unassembled WGS sequence"/>
</dbReference>
<evidence type="ECO:0000313" key="2">
    <source>
        <dbReference type="EMBL" id="KAJ3480760.1"/>
    </source>
</evidence>
<organism evidence="2 3">
    <name type="scientific">Meripilus lineatus</name>
    <dbReference type="NCBI Taxonomy" id="2056292"/>
    <lineage>
        <taxon>Eukaryota</taxon>
        <taxon>Fungi</taxon>
        <taxon>Dikarya</taxon>
        <taxon>Basidiomycota</taxon>
        <taxon>Agaricomycotina</taxon>
        <taxon>Agaricomycetes</taxon>
        <taxon>Polyporales</taxon>
        <taxon>Meripilaceae</taxon>
        <taxon>Meripilus</taxon>
    </lineage>
</organism>
<name>A0AAD5UXX4_9APHY</name>